<feature type="region of interest" description="Disordered" evidence="1">
    <location>
        <begin position="89"/>
        <end position="119"/>
    </location>
</feature>
<evidence type="ECO:0000313" key="2">
    <source>
        <dbReference type="EMBL" id="QSG06698.1"/>
    </source>
</evidence>
<accession>A0A897N396</accession>
<name>A0A897N396_9EURY</name>
<organism evidence="2 3">
    <name type="scientific">Halapricum desulfuricans</name>
    <dbReference type="NCBI Taxonomy" id="2841257"/>
    <lineage>
        <taxon>Archaea</taxon>
        <taxon>Methanobacteriati</taxon>
        <taxon>Methanobacteriota</taxon>
        <taxon>Stenosarchaea group</taxon>
        <taxon>Halobacteria</taxon>
        <taxon>Halobacteriales</taxon>
        <taxon>Haloarculaceae</taxon>
        <taxon>Halapricum</taxon>
    </lineage>
</organism>
<evidence type="ECO:0000256" key="1">
    <source>
        <dbReference type="SAM" id="MobiDB-lite"/>
    </source>
</evidence>
<dbReference type="Gene3D" id="1.10.10.10">
    <property type="entry name" value="Winged helix-like DNA-binding domain superfamily/Winged helix DNA-binding domain"/>
    <property type="match status" value="1"/>
</dbReference>
<proteinExistence type="predicted"/>
<feature type="region of interest" description="Disordered" evidence="1">
    <location>
        <begin position="1"/>
        <end position="22"/>
    </location>
</feature>
<protein>
    <submittedName>
        <fullName evidence="2">Transcriptional regulator, TrmB family</fullName>
    </submittedName>
</protein>
<dbReference type="Proteomes" id="UP000663525">
    <property type="component" value="Chromosome"/>
</dbReference>
<dbReference type="EMBL" id="CP064787">
    <property type="protein sequence ID" value="QSG06698.1"/>
    <property type="molecule type" value="Genomic_DNA"/>
</dbReference>
<sequence>MPISADRFDEIDDDSTPTPGTNAHEILSFLEANADQAFTRSEIAESTGVADGSVGPTLVRLREAGRVDHRGHYWRVSDHVRSVTAATGHADAVATSHEDEPIAYDEWQDYAVDPREGRD</sequence>
<dbReference type="AlphaFoldDB" id="A0A897N396"/>
<dbReference type="InterPro" id="IPR036388">
    <property type="entry name" value="WH-like_DNA-bd_sf"/>
</dbReference>
<dbReference type="GeneID" id="68855936"/>
<dbReference type="SUPFAM" id="SSF46785">
    <property type="entry name" value="Winged helix' DNA-binding domain"/>
    <property type="match status" value="1"/>
</dbReference>
<evidence type="ECO:0000313" key="3">
    <source>
        <dbReference type="Proteomes" id="UP000663525"/>
    </source>
</evidence>
<dbReference type="InterPro" id="IPR036390">
    <property type="entry name" value="WH_DNA-bd_sf"/>
</dbReference>
<gene>
    <name evidence="2" type="ORF">HSR121_2377</name>
</gene>
<reference evidence="2" key="1">
    <citation type="submission" date="2020-11" db="EMBL/GenBank/DDBJ databases">
        <title>Carbohydrate-dependent, anaerobic sulfur respiration: A novel catabolism in halophilic archaea.</title>
        <authorList>
            <person name="Sorokin D.Y."/>
            <person name="Messina E."/>
            <person name="Smedile F."/>
            <person name="La Cono V."/>
            <person name="Hallsworth J.E."/>
            <person name="Yakimov M.M."/>
        </authorList>
    </citation>
    <scope>NUCLEOTIDE SEQUENCE</scope>
    <source>
        <strain evidence="2">HSR12-1</strain>
    </source>
</reference>
<dbReference type="RefSeq" id="WP_229113203.1">
    <property type="nucleotide sequence ID" value="NZ_CP064787.1"/>
</dbReference>